<feature type="non-terminal residue" evidence="2">
    <location>
        <position position="163"/>
    </location>
</feature>
<dbReference type="EMBL" id="LAZR01056249">
    <property type="protein sequence ID" value="KKK74582.1"/>
    <property type="molecule type" value="Genomic_DNA"/>
</dbReference>
<dbReference type="Pfam" id="PF04326">
    <property type="entry name" value="SLFN_AlbA_2"/>
    <property type="match status" value="1"/>
</dbReference>
<comment type="caution">
    <text evidence="2">The sequence shown here is derived from an EMBL/GenBank/DDBJ whole genome shotgun (WGS) entry which is preliminary data.</text>
</comment>
<proteinExistence type="predicted"/>
<accession>A0A0F8XZQ7</accession>
<dbReference type="Gene3D" id="3.30.950.30">
    <property type="entry name" value="Schlafen, AAA domain"/>
    <property type="match status" value="1"/>
</dbReference>
<protein>
    <recommendedName>
        <fullName evidence="1">Schlafen AlbA-2 domain-containing protein</fullName>
    </recommendedName>
</protein>
<dbReference type="InterPro" id="IPR007421">
    <property type="entry name" value="Schlafen_AlbA_2_dom"/>
</dbReference>
<evidence type="ECO:0000259" key="1">
    <source>
        <dbReference type="Pfam" id="PF04326"/>
    </source>
</evidence>
<evidence type="ECO:0000313" key="2">
    <source>
        <dbReference type="EMBL" id="KKK74582.1"/>
    </source>
</evidence>
<dbReference type="AlphaFoldDB" id="A0A0F8XZQ7"/>
<gene>
    <name evidence="2" type="ORF">LCGC14_2882320</name>
</gene>
<dbReference type="InterPro" id="IPR038461">
    <property type="entry name" value="Schlafen_AlbA_2_dom_sf"/>
</dbReference>
<dbReference type="PANTHER" id="PTHR30595">
    <property type="entry name" value="GLPR-RELATED TRANSCRIPTIONAL REPRESSOR"/>
    <property type="match status" value="1"/>
</dbReference>
<organism evidence="2">
    <name type="scientific">marine sediment metagenome</name>
    <dbReference type="NCBI Taxonomy" id="412755"/>
    <lineage>
        <taxon>unclassified sequences</taxon>
        <taxon>metagenomes</taxon>
        <taxon>ecological metagenomes</taxon>
    </lineage>
</organism>
<reference evidence="2" key="1">
    <citation type="journal article" date="2015" name="Nature">
        <title>Complex archaea that bridge the gap between prokaryotes and eukaryotes.</title>
        <authorList>
            <person name="Spang A."/>
            <person name="Saw J.H."/>
            <person name="Jorgensen S.L."/>
            <person name="Zaremba-Niedzwiedzka K."/>
            <person name="Martijn J."/>
            <person name="Lind A.E."/>
            <person name="van Eijk R."/>
            <person name="Schleper C."/>
            <person name="Guy L."/>
            <person name="Ettema T.J."/>
        </authorList>
    </citation>
    <scope>NUCLEOTIDE SEQUENCE</scope>
</reference>
<feature type="domain" description="Schlafen AlbA-2" evidence="1">
    <location>
        <begin position="15"/>
        <end position="127"/>
    </location>
</feature>
<name>A0A0F8XZQ7_9ZZZZ</name>
<sequence length="163" mass="18097">MLTDEQLAQLAGELESHNVERTTSTTDTEKFCIAICAFANDFPDHRKPGYLLIGVDESGRSAGIEVTERLLERVGGLRSDGNILPLPAMTVERRSLHGADIVLIEVLPSDLPPVRYRGRVWIRVGPRRAVATEQEERILSERRARSIRSFDARACEGCGLAEL</sequence>
<dbReference type="PANTHER" id="PTHR30595:SF6">
    <property type="entry name" value="SCHLAFEN ALBA-2 DOMAIN-CONTAINING PROTEIN"/>
    <property type="match status" value="1"/>
</dbReference>